<accession>A0A818V5V8</accession>
<reference evidence="1" key="1">
    <citation type="submission" date="2021-02" db="EMBL/GenBank/DDBJ databases">
        <authorList>
            <person name="Nowell W R."/>
        </authorList>
    </citation>
    <scope>NUCLEOTIDE SEQUENCE</scope>
</reference>
<organism evidence="1 2">
    <name type="scientific">Rotaria sordida</name>
    <dbReference type="NCBI Taxonomy" id="392033"/>
    <lineage>
        <taxon>Eukaryota</taxon>
        <taxon>Metazoa</taxon>
        <taxon>Spiralia</taxon>
        <taxon>Gnathifera</taxon>
        <taxon>Rotifera</taxon>
        <taxon>Eurotatoria</taxon>
        <taxon>Bdelloidea</taxon>
        <taxon>Philodinida</taxon>
        <taxon>Philodinidae</taxon>
        <taxon>Rotaria</taxon>
    </lineage>
</organism>
<comment type="caution">
    <text evidence="1">The sequence shown here is derived from an EMBL/GenBank/DDBJ whole genome shotgun (WGS) entry which is preliminary data.</text>
</comment>
<dbReference type="Proteomes" id="UP000663836">
    <property type="component" value="Unassembled WGS sequence"/>
</dbReference>
<proteinExistence type="predicted"/>
<evidence type="ECO:0000313" key="1">
    <source>
        <dbReference type="EMBL" id="CAF3710471.1"/>
    </source>
</evidence>
<name>A0A818V5V8_9BILA</name>
<dbReference type="EMBL" id="CAJOBD010000718">
    <property type="protein sequence ID" value="CAF3710471.1"/>
    <property type="molecule type" value="Genomic_DNA"/>
</dbReference>
<sequence length="324" mass="36545">MCNREQKERQQVIDANIVILQLKANLLSIFRCCQFNKDHLTKLQALECDEPSVTLHVFSGTSNPVWKINIRQLTKIKQLAYKSLYQHNNVTLLSKPTTRIMGYQGFTISCSSDKPVFVHGLSPVEHLLLLGGRHYLSASVIRHVRDHVGEVMSDITHIESNNADCNHVPIVGPDTVPKYDPKSDDEGCFITRQTENNCYAYGTDIVTNTYPQPGRGSGKIWSFNTCVDMGNASVRDGLVYNGTKLPKTPPENGHFAALLIWPDTNFHWIRMDANGYWSHKPGGTPVRNKDNRGLPIVDPSKSDFSPWTQFCSYFIAQPSKLRIK</sequence>
<gene>
    <name evidence="1" type="ORF">JBS370_LOCUS10116</name>
</gene>
<evidence type="ECO:0000313" key="2">
    <source>
        <dbReference type="Proteomes" id="UP000663836"/>
    </source>
</evidence>
<protein>
    <submittedName>
        <fullName evidence="1">Uncharacterized protein</fullName>
    </submittedName>
</protein>
<dbReference type="AlphaFoldDB" id="A0A818V5V8"/>